<comment type="caution">
    <text evidence="1">The sequence shown here is derived from an EMBL/GenBank/DDBJ whole genome shotgun (WGS) entry which is preliminary data.</text>
</comment>
<reference evidence="1" key="1">
    <citation type="submission" date="2022-06" db="EMBL/GenBank/DDBJ databases">
        <title>Phylogenomic reconstructions and comparative analyses of Kickxellomycotina fungi.</title>
        <authorList>
            <person name="Reynolds N.K."/>
            <person name="Stajich J.E."/>
            <person name="Barry K."/>
            <person name="Grigoriev I.V."/>
            <person name="Crous P."/>
            <person name="Smith M.E."/>
        </authorList>
    </citation>
    <scope>NUCLEOTIDE SEQUENCE</scope>
    <source>
        <strain evidence="1">RSA 2271</strain>
    </source>
</reference>
<organism evidence="1 2">
    <name type="scientific">Spiromyces aspiralis</name>
    <dbReference type="NCBI Taxonomy" id="68401"/>
    <lineage>
        <taxon>Eukaryota</taxon>
        <taxon>Fungi</taxon>
        <taxon>Fungi incertae sedis</taxon>
        <taxon>Zoopagomycota</taxon>
        <taxon>Kickxellomycotina</taxon>
        <taxon>Kickxellomycetes</taxon>
        <taxon>Kickxellales</taxon>
        <taxon>Kickxellaceae</taxon>
        <taxon>Spiromyces</taxon>
    </lineage>
</organism>
<dbReference type="Proteomes" id="UP001145114">
    <property type="component" value="Unassembled WGS sequence"/>
</dbReference>
<sequence>MASQATARGSLRARSPRATASDAGPTIVATKSVRLPREVRDLVQEFSDYALSSSESEGHGIGSDNDADEDHVDNPPTTESSGSDDNLAASSVSDEELLSV</sequence>
<accession>A0ACC1HLH8</accession>
<feature type="non-terminal residue" evidence="1">
    <location>
        <position position="100"/>
    </location>
</feature>
<proteinExistence type="predicted"/>
<protein>
    <submittedName>
        <fullName evidence="1">Uncharacterized protein</fullName>
    </submittedName>
</protein>
<evidence type="ECO:0000313" key="2">
    <source>
        <dbReference type="Proteomes" id="UP001145114"/>
    </source>
</evidence>
<evidence type="ECO:0000313" key="1">
    <source>
        <dbReference type="EMBL" id="KAJ1677302.1"/>
    </source>
</evidence>
<gene>
    <name evidence="1" type="ORF">EV182_006451</name>
</gene>
<dbReference type="EMBL" id="JAMZIH010002653">
    <property type="protein sequence ID" value="KAJ1677302.1"/>
    <property type="molecule type" value="Genomic_DNA"/>
</dbReference>
<keyword evidence="2" id="KW-1185">Reference proteome</keyword>
<name>A0ACC1HLH8_9FUNG</name>